<evidence type="ECO:0000256" key="3">
    <source>
        <dbReference type="ARBA" id="ARBA00022679"/>
    </source>
</evidence>
<feature type="domain" description="Protein kinase" evidence="12">
    <location>
        <begin position="209"/>
        <end position="476"/>
    </location>
</feature>
<feature type="region of interest" description="Disordered" evidence="11">
    <location>
        <begin position="99"/>
        <end position="129"/>
    </location>
</feature>
<evidence type="ECO:0000256" key="1">
    <source>
        <dbReference type="ARBA" id="ARBA00012513"/>
    </source>
</evidence>
<dbReference type="InterPro" id="IPR000719">
    <property type="entry name" value="Prot_kinase_dom"/>
</dbReference>
<dbReference type="EMBL" id="GDJX01022378">
    <property type="protein sequence ID" value="JAT45558.1"/>
    <property type="molecule type" value="Transcribed_RNA"/>
</dbReference>
<keyword evidence="5 13" id="KW-0418">Kinase</keyword>
<evidence type="ECO:0000256" key="2">
    <source>
        <dbReference type="ARBA" id="ARBA00022527"/>
    </source>
</evidence>
<comment type="catalytic activity">
    <reaction evidence="8">
        <text>L-seryl-[protein] + ATP = O-phospho-L-seryl-[protein] + ADP + H(+)</text>
        <dbReference type="Rhea" id="RHEA:17989"/>
        <dbReference type="Rhea" id="RHEA-COMP:9863"/>
        <dbReference type="Rhea" id="RHEA-COMP:11604"/>
        <dbReference type="ChEBI" id="CHEBI:15378"/>
        <dbReference type="ChEBI" id="CHEBI:29999"/>
        <dbReference type="ChEBI" id="CHEBI:30616"/>
        <dbReference type="ChEBI" id="CHEBI:83421"/>
        <dbReference type="ChEBI" id="CHEBI:456216"/>
        <dbReference type="EC" id="2.7.11.1"/>
    </reaction>
</comment>
<sequence length="522" mass="59318">MVTFTTDYWAPALDSKARRRTELEERAVRVSSVSKKKNKVLDVDITNPSKSPFNNDLNKSQSIVDNVKDHVDNSKPALPNLKVSPVPSNDNIIVTSSSSIETSSIDSNNNSVSSVSKLTTTTTTNNDLQKRKSFVQKLFHHESKESKESKGENKQHVSSPTEEKGEFTFGTKSSAMLKEIFNPTLDLNNDKQTQRSDSGSESGINKYGVCEKGCIGKGATAVVRISHKVDNSDHEKTYAVKEFRKRRKNESEKDYVKKLTSEFCISSTLEHVNVVRTVDLVQDENQNWCEVMEYCAGGDLYTAIKSNFMSTIEINCCFKQLISGLDYLHSNGVAHRDIKPENLLLDKYGHLKITDFGVSDVFRTCWEEGAHMSRGVCGSEPYIAPEQFESKEYDARKVDIWASGIVYYTLVYQGIPFRMAVPNDPNYANYLEKRNNREFESFEKLPQGCRDLMYKILEPNPRKRITIDEIKLDPWFKSIESCSDTPSKQLKQLHQHICPEILKEIQNVPTEDVKYIGDYSKK</sequence>
<proteinExistence type="predicted"/>
<comment type="catalytic activity">
    <reaction evidence="7">
        <text>L-threonyl-[protein] + ATP = O-phospho-L-threonyl-[protein] + ADP + H(+)</text>
        <dbReference type="Rhea" id="RHEA:46608"/>
        <dbReference type="Rhea" id="RHEA-COMP:11060"/>
        <dbReference type="Rhea" id="RHEA-COMP:11605"/>
        <dbReference type="ChEBI" id="CHEBI:15378"/>
        <dbReference type="ChEBI" id="CHEBI:30013"/>
        <dbReference type="ChEBI" id="CHEBI:30616"/>
        <dbReference type="ChEBI" id="CHEBI:61977"/>
        <dbReference type="ChEBI" id="CHEBI:456216"/>
        <dbReference type="EC" id="2.7.11.1"/>
    </reaction>
</comment>
<reference evidence="13" key="1">
    <citation type="submission" date="2015-07" db="EMBL/GenBank/DDBJ databases">
        <title>Transcriptome Assembly of Anthurium amnicola.</title>
        <authorList>
            <person name="Suzuki J."/>
        </authorList>
    </citation>
    <scope>NUCLEOTIDE SEQUENCE</scope>
</reference>
<name>A0A1D1XT44_9ARAE</name>
<dbReference type="SUPFAM" id="SSF56112">
    <property type="entry name" value="Protein kinase-like (PK-like)"/>
    <property type="match status" value="1"/>
</dbReference>
<evidence type="ECO:0000256" key="8">
    <source>
        <dbReference type="ARBA" id="ARBA00048679"/>
    </source>
</evidence>
<dbReference type="InterPro" id="IPR017441">
    <property type="entry name" value="Protein_kinase_ATP_BS"/>
</dbReference>
<dbReference type="EC" id="2.7.11.1" evidence="1"/>
<keyword evidence="3" id="KW-0808">Transferase</keyword>
<feature type="region of interest" description="Disordered" evidence="11">
    <location>
        <begin position="183"/>
        <end position="202"/>
    </location>
</feature>
<evidence type="ECO:0000256" key="5">
    <source>
        <dbReference type="ARBA" id="ARBA00022777"/>
    </source>
</evidence>
<feature type="binding site" evidence="10">
    <location>
        <position position="241"/>
    </location>
    <ligand>
        <name>ATP</name>
        <dbReference type="ChEBI" id="CHEBI:30616"/>
    </ligand>
</feature>
<dbReference type="GO" id="GO:0004674">
    <property type="term" value="F:protein serine/threonine kinase activity"/>
    <property type="evidence" value="ECO:0007669"/>
    <property type="project" value="UniProtKB-KW"/>
</dbReference>
<dbReference type="Gene3D" id="1.10.510.10">
    <property type="entry name" value="Transferase(Phosphotransferase) domain 1"/>
    <property type="match status" value="1"/>
</dbReference>
<dbReference type="FunFam" id="1.10.510.10:FF:000183">
    <property type="entry name" value="Serine/threonine-protein kinase hal4"/>
    <property type="match status" value="1"/>
</dbReference>
<feature type="compositionally biased region" description="Basic and acidic residues" evidence="11">
    <location>
        <begin position="141"/>
        <end position="166"/>
    </location>
</feature>
<dbReference type="Pfam" id="PF00069">
    <property type="entry name" value="Pkinase"/>
    <property type="match status" value="1"/>
</dbReference>
<keyword evidence="6 10" id="KW-0067">ATP-binding</keyword>
<dbReference type="PROSITE" id="PS00107">
    <property type="entry name" value="PROTEIN_KINASE_ATP"/>
    <property type="match status" value="1"/>
</dbReference>
<dbReference type="PANTHER" id="PTHR24343">
    <property type="entry name" value="SERINE/THREONINE KINASE"/>
    <property type="match status" value="1"/>
</dbReference>
<evidence type="ECO:0000256" key="10">
    <source>
        <dbReference type="PROSITE-ProRule" id="PRU10141"/>
    </source>
</evidence>
<evidence type="ECO:0000256" key="6">
    <source>
        <dbReference type="ARBA" id="ARBA00022840"/>
    </source>
</evidence>
<dbReference type="GO" id="GO:0005524">
    <property type="term" value="F:ATP binding"/>
    <property type="evidence" value="ECO:0007669"/>
    <property type="project" value="UniProtKB-UniRule"/>
</dbReference>
<keyword evidence="2" id="KW-0723">Serine/threonine-protein kinase</keyword>
<evidence type="ECO:0000256" key="9">
    <source>
        <dbReference type="ARBA" id="ARBA00078109"/>
    </source>
</evidence>
<dbReference type="PROSITE" id="PS00108">
    <property type="entry name" value="PROTEIN_KINASE_ST"/>
    <property type="match status" value="1"/>
</dbReference>
<dbReference type="SMART" id="SM00220">
    <property type="entry name" value="S_TKc"/>
    <property type="match status" value="1"/>
</dbReference>
<evidence type="ECO:0000313" key="13">
    <source>
        <dbReference type="EMBL" id="JAT45558.1"/>
    </source>
</evidence>
<dbReference type="AlphaFoldDB" id="A0A1D1XT44"/>
<evidence type="ECO:0000256" key="4">
    <source>
        <dbReference type="ARBA" id="ARBA00022741"/>
    </source>
</evidence>
<protein>
    <recommendedName>
        <fullName evidence="1">non-specific serine/threonine protein kinase</fullName>
        <ecNumber evidence="1">2.7.11.1</ecNumber>
    </recommendedName>
    <alternativeName>
        <fullName evidence="9">Halotolerance protein 4</fullName>
    </alternativeName>
</protein>
<dbReference type="InterPro" id="IPR008271">
    <property type="entry name" value="Ser/Thr_kinase_AS"/>
</dbReference>
<evidence type="ECO:0000259" key="12">
    <source>
        <dbReference type="PROSITE" id="PS50011"/>
    </source>
</evidence>
<dbReference type="PANTHER" id="PTHR24343:SF558">
    <property type="entry name" value="PROTEIN KINASE DOMAIN-CONTAINING PROTEIN"/>
    <property type="match status" value="1"/>
</dbReference>
<organism evidence="13">
    <name type="scientific">Anthurium amnicola</name>
    <dbReference type="NCBI Taxonomy" id="1678845"/>
    <lineage>
        <taxon>Eukaryota</taxon>
        <taxon>Viridiplantae</taxon>
        <taxon>Streptophyta</taxon>
        <taxon>Embryophyta</taxon>
        <taxon>Tracheophyta</taxon>
        <taxon>Spermatophyta</taxon>
        <taxon>Magnoliopsida</taxon>
        <taxon>Liliopsida</taxon>
        <taxon>Araceae</taxon>
        <taxon>Pothoideae</taxon>
        <taxon>Potheae</taxon>
        <taxon>Anthurium</taxon>
    </lineage>
</organism>
<accession>A0A1D1XT44</accession>
<gene>
    <name evidence="13" type="primary">hal4_7</name>
    <name evidence="13" type="ORF">g.113861</name>
</gene>
<dbReference type="InterPro" id="IPR011009">
    <property type="entry name" value="Kinase-like_dom_sf"/>
</dbReference>
<dbReference type="GO" id="GO:0030003">
    <property type="term" value="P:intracellular monoatomic cation homeostasis"/>
    <property type="evidence" value="ECO:0007669"/>
    <property type="project" value="TreeGrafter"/>
</dbReference>
<dbReference type="PROSITE" id="PS50011">
    <property type="entry name" value="PROTEIN_KINASE_DOM"/>
    <property type="match status" value="1"/>
</dbReference>
<dbReference type="GO" id="GO:0005829">
    <property type="term" value="C:cytosol"/>
    <property type="evidence" value="ECO:0007669"/>
    <property type="project" value="TreeGrafter"/>
</dbReference>
<feature type="region of interest" description="Disordered" evidence="11">
    <location>
        <begin position="141"/>
        <end position="168"/>
    </location>
</feature>
<evidence type="ECO:0000256" key="7">
    <source>
        <dbReference type="ARBA" id="ARBA00047899"/>
    </source>
</evidence>
<keyword evidence="4 10" id="KW-0547">Nucleotide-binding</keyword>
<feature type="compositionally biased region" description="Low complexity" evidence="11">
    <location>
        <begin position="99"/>
        <end position="127"/>
    </location>
</feature>
<evidence type="ECO:0000256" key="11">
    <source>
        <dbReference type="SAM" id="MobiDB-lite"/>
    </source>
</evidence>
<dbReference type="CDD" id="cd13994">
    <property type="entry name" value="STKc_HAL4_like"/>
    <property type="match status" value="1"/>
</dbReference>